<evidence type="ECO:0000313" key="3">
    <source>
        <dbReference type="Proteomes" id="UP001149090"/>
    </source>
</evidence>
<dbReference type="PANTHER" id="PTHR31280">
    <property type="entry name" value="PROTEIN UNC-13 HOMOLOG"/>
    <property type="match status" value="1"/>
</dbReference>
<organism evidence="2 3">
    <name type="scientific">Anaeramoeba ignava</name>
    <name type="common">Anaerobic marine amoeba</name>
    <dbReference type="NCBI Taxonomy" id="1746090"/>
    <lineage>
        <taxon>Eukaryota</taxon>
        <taxon>Metamonada</taxon>
        <taxon>Anaeramoebidae</taxon>
        <taxon>Anaeramoeba</taxon>
    </lineage>
</organism>
<dbReference type="Proteomes" id="UP001149090">
    <property type="component" value="Unassembled WGS sequence"/>
</dbReference>
<comment type="caution">
    <text evidence="2">The sequence shown here is derived from an EMBL/GenBank/DDBJ whole genome shotgun (WGS) entry which is preliminary data.</text>
</comment>
<gene>
    <name evidence="2" type="ORF">M0811_04581</name>
</gene>
<protein>
    <recommendedName>
        <fullName evidence="1">MHD2 domain-containing protein</fullName>
    </recommendedName>
</protein>
<reference evidence="2" key="1">
    <citation type="submission" date="2022-10" db="EMBL/GenBank/DDBJ databases">
        <title>Novel sulphate-reducing endosymbionts in the free-living metamonad Anaeramoeba.</title>
        <authorList>
            <person name="Jerlstrom-Hultqvist J."/>
            <person name="Cepicka I."/>
            <person name="Gallot-Lavallee L."/>
            <person name="Salas-Leiva D."/>
            <person name="Curtis B.A."/>
            <person name="Zahonova K."/>
            <person name="Pipaliya S."/>
            <person name="Dacks J."/>
            <person name="Roger A.J."/>
        </authorList>
    </citation>
    <scope>NUCLEOTIDE SEQUENCE</scope>
    <source>
        <strain evidence="2">BMAN</strain>
    </source>
</reference>
<evidence type="ECO:0000259" key="1">
    <source>
        <dbReference type="PROSITE" id="PS51259"/>
    </source>
</evidence>
<dbReference type="InterPro" id="IPR008528">
    <property type="entry name" value="unc-13_homologue"/>
</dbReference>
<dbReference type="InterPro" id="IPR057984">
    <property type="entry name" value="PATROL1_C"/>
</dbReference>
<evidence type="ECO:0000313" key="2">
    <source>
        <dbReference type="EMBL" id="KAJ5078858.1"/>
    </source>
</evidence>
<dbReference type="Pfam" id="PF25761">
    <property type="entry name" value="TPR_PATROL1"/>
    <property type="match status" value="1"/>
</dbReference>
<proteinExistence type="predicted"/>
<dbReference type="EMBL" id="JAPDFW010000044">
    <property type="protein sequence ID" value="KAJ5078858.1"/>
    <property type="molecule type" value="Genomic_DNA"/>
</dbReference>
<dbReference type="InterPro" id="IPR014772">
    <property type="entry name" value="Munc13_dom-2"/>
</dbReference>
<keyword evidence="3" id="KW-1185">Reference proteome</keyword>
<dbReference type="PROSITE" id="PS51259">
    <property type="entry name" value="MHD2"/>
    <property type="match status" value="1"/>
</dbReference>
<dbReference type="PANTHER" id="PTHR31280:SF2">
    <property type="entry name" value="PROTEIN UNC-13 HOMOLOG"/>
    <property type="match status" value="1"/>
</dbReference>
<feature type="domain" description="MHD2" evidence="1">
    <location>
        <begin position="268"/>
        <end position="383"/>
    </location>
</feature>
<sequence>MNFNFIHSIFDLWKVVVSIKEIFYQVLSQEIIELIAKPFFEDLYQIFRKYSRLVRITFSKSKKSNQQIISNESQKNQQIKQKSNQFIPNESQKNQQIKQKSNQQIISNESQKNQQIKQKSNQQIISNESQKNHQFITNESQRIKTIELIVDNKFPRYLISQNCVRLNNLSLVIDLFNKLCNEFKQKTEEMMKQEEYFDYGNILNENNNNNNNNEKNIKAFPFQTTQNKLKNFVKKKCVFPTAKFISSQIIFYQLREAFSFKLYLPDINYRINNVLIYLVSILSEIQNDLTNEEHKQNLFDFIYDDFLKCFEYVLLEGGRFYSPDDTPIIVEDLDFIIQFFAGKKNSDIKFSISEDQVNNKIQKIRKILLNLFPLSTENLISLFSTLGTIIQEKEPFIKINFQRILLERKDFQK</sequence>
<accession>A0A9Q0LTR6</accession>
<name>A0A9Q0LTR6_ANAIG</name>
<dbReference type="AlphaFoldDB" id="A0A9Q0LTR6"/>